<dbReference type="OrthoDB" id="9800945at2"/>
<dbReference type="PANTHER" id="PTHR31435:SF10">
    <property type="entry name" value="BSR4717 PROTEIN"/>
    <property type="match status" value="1"/>
</dbReference>
<protein>
    <submittedName>
        <fullName evidence="2">N-acetyltransferase</fullName>
    </submittedName>
</protein>
<dbReference type="GO" id="GO:0016740">
    <property type="term" value="F:transferase activity"/>
    <property type="evidence" value="ECO:0007669"/>
    <property type="project" value="UniProtKB-KW"/>
</dbReference>
<dbReference type="InterPro" id="IPR016181">
    <property type="entry name" value="Acyl_CoA_acyltransferase"/>
</dbReference>
<evidence type="ECO:0000313" key="2">
    <source>
        <dbReference type="EMBL" id="RAI36441.1"/>
    </source>
</evidence>
<keyword evidence="2" id="KW-0808">Transferase</keyword>
<name>A0A327KE85_9BRAD</name>
<dbReference type="InterPro" id="IPR045057">
    <property type="entry name" value="Gcn5-rel_NAT"/>
</dbReference>
<dbReference type="PROSITE" id="PS51729">
    <property type="entry name" value="GNAT_YJDJ"/>
    <property type="match status" value="1"/>
</dbReference>
<comment type="caution">
    <text evidence="2">The sequence shown here is derived from an EMBL/GenBank/DDBJ whole genome shotgun (WGS) entry which is preliminary data.</text>
</comment>
<gene>
    <name evidence="2" type="ORF">CH338_17590</name>
</gene>
<evidence type="ECO:0000259" key="1">
    <source>
        <dbReference type="PROSITE" id="PS51729"/>
    </source>
</evidence>
<dbReference type="InterPro" id="IPR031165">
    <property type="entry name" value="GNAT_YJDJ"/>
</dbReference>
<sequence length="91" mass="9848">MTDSVRDNPALARFELGDGDALAVAHYRIADGAMIFTHTEVPWRLRGQGIATRLIAGALDAARTRGLRIVPQCSFVADYLDRHPEAGDAAD</sequence>
<accession>A0A327KE85</accession>
<dbReference type="PANTHER" id="PTHR31435">
    <property type="entry name" value="PROTEIN NATD1"/>
    <property type="match status" value="1"/>
</dbReference>
<feature type="domain" description="N-acetyltransferase" evidence="1">
    <location>
        <begin position="6"/>
        <end position="91"/>
    </location>
</feature>
<reference evidence="2 3" key="1">
    <citation type="submission" date="2017-07" db="EMBL/GenBank/DDBJ databases">
        <title>Draft Genome Sequences of Select Purple Nonsulfur Bacteria.</title>
        <authorList>
            <person name="Lasarre B."/>
            <person name="Mckinlay J.B."/>
        </authorList>
    </citation>
    <scope>NUCLEOTIDE SEQUENCE [LARGE SCALE GENOMIC DNA]</scope>
    <source>
        <strain evidence="2 3">DSM 11907</strain>
    </source>
</reference>
<organism evidence="2 3">
    <name type="scientific">Rhodoplanes elegans</name>
    <dbReference type="NCBI Taxonomy" id="29408"/>
    <lineage>
        <taxon>Bacteria</taxon>
        <taxon>Pseudomonadati</taxon>
        <taxon>Pseudomonadota</taxon>
        <taxon>Alphaproteobacteria</taxon>
        <taxon>Hyphomicrobiales</taxon>
        <taxon>Nitrobacteraceae</taxon>
        <taxon>Rhodoplanes</taxon>
    </lineage>
</organism>
<dbReference type="Pfam" id="PF14542">
    <property type="entry name" value="Acetyltransf_CG"/>
    <property type="match status" value="1"/>
</dbReference>
<evidence type="ECO:0000313" key="3">
    <source>
        <dbReference type="Proteomes" id="UP000248863"/>
    </source>
</evidence>
<dbReference type="Gene3D" id="3.40.630.30">
    <property type="match status" value="1"/>
</dbReference>
<dbReference type="SUPFAM" id="SSF55729">
    <property type="entry name" value="Acyl-CoA N-acyltransferases (Nat)"/>
    <property type="match status" value="1"/>
</dbReference>
<proteinExistence type="predicted"/>
<keyword evidence="3" id="KW-1185">Reference proteome</keyword>
<dbReference type="AlphaFoldDB" id="A0A327KE85"/>
<dbReference type="RefSeq" id="WP_111358435.1">
    <property type="nucleotide sequence ID" value="NZ_NHSK01000116.1"/>
</dbReference>
<dbReference type="EMBL" id="NPEU01000218">
    <property type="protein sequence ID" value="RAI36441.1"/>
    <property type="molecule type" value="Genomic_DNA"/>
</dbReference>
<dbReference type="Proteomes" id="UP000248863">
    <property type="component" value="Unassembled WGS sequence"/>
</dbReference>